<dbReference type="InterPro" id="IPR019800">
    <property type="entry name" value="Glyco_hydro_3_AS"/>
</dbReference>
<feature type="binding site" evidence="11">
    <location>
        <begin position="170"/>
        <end position="171"/>
    </location>
    <ligand>
        <name>substrate</name>
    </ligand>
</feature>
<dbReference type="NCBIfam" id="NF003740">
    <property type="entry name" value="PRK05337.1"/>
    <property type="match status" value="1"/>
</dbReference>
<keyword evidence="14" id="KW-1185">Reference proteome</keyword>
<dbReference type="GO" id="GO:0005975">
    <property type="term" value="P:carbohydrate metabolic process"/>
    <property type="evidence" value="ECO:0007669"/>
    <property type="project" value="InterPro"/>
</dbReference>
<dbReference type="EMBL" id="QQAX01000006">
    <property type="protein sequence ID" value="RDI46041.1"/>
    <property type="molecule type" value="Genomic_DNA"/>
</dbReference>
<keyword evidence="9 11" id="KW-0961">Cell wall biogenesis/degradation</keyword>
<keyword evidence="2 11" id="KW-0963">Cytoplasm</keyword>
<keyword evidence="4 11" id="KW-0378">Hydrolase</keyword>
<dbReference type="EC" id="3.2.1.52" evidence="11"/>
<evidence type="ECO:0000256" key="7">
    <source>
        <dbReference type="ARBA" id="ARBA00023295"/>
    </source>
</evidence>
<dbReference type="Proteomes" id="UP000254720">
    <property type="component" value="Unassembled WGS sequence"/>
</dbReference>
<comment type="catalytic activity">
    <reaction evidence="1 11">
        <text>Hydrolysis of terminal non-reducing N-acetyl-D-hexosamine residues in N-acetyl-beta-D-hexosaminides.</text>
        <dbReference type="EC" id="3.2.1.52"/>
    </reaction>
</comment>
<dbReference type="InterPro" id="IPR022956">
    <property type="entry name" value="Beta_hexosaminidase_bac"/>
</dbReference>
<feature type="binding site" evidence="11">
    <location>
        <position position="140"/>
    </location>
    <ligand>
        <name>substrate</name>
    </ligand>
</feature>
<keyword evidence="7 11" id="KW-0326">Glycosidase</keyword>
<evidence type="ECO:0000256" key="3">
    <source>
        <dbReference type="ARBA" id="ARBA00022618"/>
    </source>
</evidence>
<dbReference type="GO" id="GO:0005737">
    <property type="term" value="C:cytoplasm"/>
    <property type="evidence" value="ECO:0007669"/>
    <property type="project" value="UniProtKB-SubCell"/>
</dbReference>
<comment type="caution">
    <text evidence="13">The sequence shown here is derived from an EMBL/GenBank/DDBJ whole genome shotgun (WGS) entry which is preliminary data.</text>
</comment>
<dbReference type="PANTHER" id="PTHR30480">
    <property type="entry name" value="BETA-HEXOSAMINIDASE-RELATED"/>
    <property type="match status" value="1"/>
</dbReference>
<evidence type="ECO:0000259" key="12">
    <source>
        <dbReference type="Pfam" id="PF00933"/>
    </source>
</evidence>
<feature type="active site" description="Nucleophile" evidence="11">
    <location>
        <position position="254"/>
    </location>
</feature>
<dbReference type="OrthoDB" id="9786661at2"/>
<comment type="function">
    <text evidence="11">Plays a role in peptidoglycan recycling by cleaving the terminal beta-1,4-linked N-acetylglucosamine (GlcNAc) from peptide-linked peptidoglycan fragments, giving rise to free GlcNAc, anhydro-N-acetylmuramic acid and anhydro-N-acetylmuramic acid-linked peptides.</text>
</comment>
<evidence type="ECO:0000256" key="1">
    <source>
        <dbReference type="ARBA" id="ARBA00001231"/>
    </source>
</evidence>
<dbReference type="HAMAP" id="MF_00364">
    <property type="entry name" value="NagZ"/>
    <property type="match status" value="1"/>
</dbReference>
<feature type="site" description="Important for catalytic activity" evidence="11">
    <location>
        <position position="181"/>
    </location>
</feature>
<evidence type="ECO:0000256" key="9">
    <source>
        <dbReference type="ARBA" id="ARBA00023316"/>
    </source>
</evidence>
<dbReference type="GO" id="GO:0004563">
    <property type="term" value="F:beta-N-acetylhexosaminidase activity"/>
    <property type="evidence" value="ECO:0007669"/>
    <property type="project" value="UniProtKB-UniRule"/>
</dbReference>
<evidence type="ECO:0000256" key="2">
    <source>
        <dbReference type="ARBA" id="ARBA00022490"/>
    </source>
</evidence>
<dbReference type="FunFam" id="3.20.20.300:FF:000001">
    <property type="entry name" value="Beta-hexosaminidase"/>
    <property type="match status" value="1"/>
</dbReference>
<evidence type="ECO:0000256" key="4">
    <source>
        <dbReference type="ARBA" id="ARBA00022801"/>
    </source>
</evidence>
<organism evidence="13 14">
    <name type="scientific">Aquicella lusitana</name>
    <dbReference type="NCBI Taxonomy" id="254246"/>
    <lineage>
        <taxon>Bacteria</taxon>
        <taxon>Pseudomonadati</taxon>
        <taxon>Pseudomonadota</taxon>
        <taxon>Gammaproteobacteria</taxon>
        <taxon>Legionellales</taxon>
        <taxon>Coxiellaceae</taxon>
        <taxon>Aquicella</taxon>
    </lineage>
</organism>
<dbReference type="InterPro" id="IPR001764">
    <property type="entry name" value="Glyco_hydro_3_N"/>
</dbReference>
<dbReference type="GO" id="GO:0008360">
    <property type="term" value="P:regulation of cell shape"/>
    <property type="evidence" value="ECO:0007669"/>
    <property type="project" value="UniProtKB-KW"/>
</dbReference>
<evidence type="ECO:0000256" key="11">
    <source>
        <dbReference type="HAMAP-Rule" id="MF_00364"/>
    </source>
</evidence>
<dbReference type="PROSITE" id="PS00775">
    <property type="entry name" value="GLYCOSYL_HYDROL_F3"/>
    <property type="match status" value="1"/>
</dbReference>
<evidence type="ECO:0000256" key="8">
    <source>
        <dbReference type="ARBA" id="ARBA00023306"/>
    </source>
</evidence>
<dbReference type="Pfam" id="PF00933">
    <property type="entry name" value="Glyco_hydro_3"/>
    <property type="match status" value="1"/>
</dbReference>
<dbReference type="InterPro" id="IPR036962">
    <property type="entry name" value="Glyco_hydro_3_N_sf"/>
</dbReference>
<keyword evidence="3 11" id="KW-0132">Cell division</keyword>
<dbReference type="AlphaFoldDB" id="A0A370GRA3"/>
<keyword evidence="6 11" id="KW-0573">Peptidoglycan synthesis</keyword>
<evidence type="ECO:0000256" key="6">
    <source>
        <dbReference type="ARBA" id="ARBA00022984"/>
    </source>
</evidence>
<dbReference type="UniPathway" id="UPA00544"/>
<reference evidence="13 14" key="1">
    <citation type="submission" date="2018-07" db="EMBL/GenBank/DDBJ databases">
        <title>Genomic Encyclopedia of Type Strains, Phase IV (KMG-IV): sequencing the most valuable type-strain genomes for metagenomic binning, comparative biology and taxonomic classification.</title>
        <authorList>
            <person name="Goeker M."/>
        </authorList>
    </citation>
    <scope>NUCLEOTIDE SEQUENCE [LARGE SCALE GENOMIC DNA]</scope>
    <source>
        <strain evidence="13 14">DSM 16500</strain>
    </source>
</reference>
<comment type="similarity">
    <text evidence="11">Belongs to the glycosyl hydrolase 3 family. NagZ subfamily.</text>
</comment>
<accession>A0A370GRA3</accession>
<evidence type="ECO:0000313" key="13">
    <source>
        <dbReference type="EMBL" id="RDI46041.1"/>
    </source>
</evidence>
<dbReference type="InterPro" id="IPR050226">
    <property type="entry name" value="NagZ_Beta-hexosaminidase"/>
</dbReference>
<dbReference type="RefSeq" id="WP_114833938.1">
    <property type="nucleotide sequence ID" value="NZ_LR699114.1"/>
</dbReference>
<feature type="active site" description="Proton donor/acceptor" evidence="11">
    <location>
        <position position="183"/>
    </location>
</feature>
<evidence type="ECO:0000256" key="10">
    <source>
        <dbReference type="ARBA" id="ARBA00037880"/>
    </source>
</evidence>
<feature type="domain" description="Glycoside hydrolase family 3 N-terminal" evidence="12">
    <location>
        <begin position="16"/>
        <end position="300"/>
    </location>
</feature>
<name>A0A370GRA3_9COXI</name>
<dbReference type="GO" id="GO:0009254">
    <property type="term" value="P:peptidoglycan turnover"/>
    <property type="evidence" value="ECO:0007669"/>
    <property type="project" value="UniProtKB-UniRule"/>
</dbReference>
<evidence type="ECO:0000256" key="5">
    <source>
        <dbReference type="ARBA" id="ARBA00022960"/>
    </source>
</evidence>
<comment type="subcellular location">
    <subcellularLocation>
        <location evidence="11">Cytoplasm</location>
    </subcellularLocation>
</comment>
<proteinExistence type="inferred from homology"/>
<sequence>MANTLGALIIDLESKTLSQEEQELLAHPLVGGVILFTRNYDSRAQLQTLCQHIRACRKQPLLIMVDQEGGRVQRFIPEFTRLPAMRTFGQMYDDQPHEACTQARQTGWLMAAELLSVGIDLSFAPVLDVDKGLSSVIGDRAFHTAPQAIIRLAGAFIQGMAEAGMAATGKHFPGHGSVSLDSHVAVPVDPRTLNEIEQGDLIPFAALIASGLNAIMAAHIIFPAVDERPVSFSRQWLQVILREQLRFSGVIFSDDLNMEGANISANYADRVAAAREAGCDFVLLCNQRKGVIQVLNELSAALCQVSEPKWRGVLARHFSYAQESIKENQRWQDARRFLLSLAQKTVKV</sequence>
<dbReference type="GO" id="GO:0009252">
    <property type="term" value="P:peptidoglycan biosynthetic process"/>
    <property type="evidence" value="ECO:0007669"/>
    <property type="project" value="UniProtKB-KW"/>
</dbReference>
<dbReference type="PANTHER" id="PTHR30480:SF13">
    <property type="entry name" value="BETA-HEXOSAMINIDASE"/>
    <property type="match status" value="1"/>
</dbReference>
<keyword evidence="8 11" id="KW-0131">Cell cycle</keyword>
<evidence type="ECO:0000313" key="14">
    <source>
        <dbReference type="Proteomes" id="UP000254720"/>
    </source>
</evidence>
<dbReference type="Gene3D" id="3.20.20.300">
    <property type="entry name" value="Glycoside hydrolase, family 3, N-terminal domain"/>
    <property type="match status" value="1"/>
</dbReference>
<feature type="binding site" evidence="11">
    <location>
        <position position="66"/>
    </location>
    <ligand>
        <name>substrate</name>
    </ligand>
</feature>
<dbReference type="InterPro" id="IPR017853">
    <property type="entry name" value="GH"/>
</dbReference>
<comment type="pathway">
    <text evidence="10 11">Cell wall biogenesis; peptidoglycan recycling.</text>
</comment>
<protein>
    <recommendedName>
        <fullName evidence="11">Beta-hexosaminidase</fullName>
        <ecNumber evidence="11">3.2.1.52</ecNumber>
    </recommendedName>
    <alternativeName>
        <fullName evidence="11">Beta-N-acetylhexosaminidase</fullName>
    </alternativeName>
    <alternativeName>
        <fullName evidence="11">N-acetyl-beta-glucosaminidase</fullName>
    </alternativeName>
</protein>
<dbReference type="SUPFAM" id="SSF51445">
    <property type="entry name" value="(Trans)glycosidases"/>
    <property type="match status" value="1"/>
</dbReference>
<gene>
    <name evidence="11" type="primary">nagZ</name>
    <name evidence="13" type="ORF">C8D86_10645</name>
</gene>
<keyword evidence="5 11" id="KW-0133">Cell shape</keyword>
<dbReference type="GO" id="GO:0051301">
    <property type="term" value="P:cell division"/>
    <property type="evidence" value="ECO:0007669"/>
    <property type="project" value="UniProtKB-KW"/>
</dbReference>
<dbReference type="GO" id="GO:0071555">
    <property type="term" value="P:cell wall organization"/>
    <property type="evidence" value="ECO:0007669"/>
    <property type="project" value="UniProtKB-KW"/>
</dbReference>
<feature type="binding site" evidence="11">
    <location>
        <position position="74"/>
    </location>
    <ligand>
        <name>substrate</name>
    </ligand>
</feature>